<reference evidence="1 2" key="1">
    <citation type="journal article" date="2022" name="Plant J.">
        <title>Chromosome-level genome of Camellia lanceoleosa provides a valuable resource for understanding genome evolution and self-incompatibility.</title>
        <authorList>
            <person name="Gong W."/>
            <person name="Xiao S."/>
            <person name="Wang L."/>
            <person name="Liao Z."/>
            <person name="Chang Y."/>
            <person name="Mo W."/>
            <person name="Hu G."/>
            <person name="Li W."/>
            <person name="Zhao G."/>
            <person name="Zhu H."/>
            <person name="Hu X."/>
            <person name="Ji K."/>
            <person name="Xiang X."/>
            <person name="Song Q."/>
            <person name="Yuan D."/>
            <person name="Jin S."/>
            <person name="Zhang L."/>
        </authorList>
    </citation>
    <scope>NUCLEOTIDE SEQUENCE [LARGE SCALE GENOMIC DNA]</scope>
    <source>
        <strain evidence="1">SQ_2022a</strain>
    </source>
</reference>
<dbReference type="Proteomes" id="UP001060215">
    <property type="component" value="Chromosome 15"/>
</dbReference>
<gene>
    <name evidence="1" type="ORF">LOK49_LG14G00402</name>
</gene>
<protein>
    <submittedName>
        <fullName evidence="1">UPF0481 protein</fullName>
    </submittedName>
</protein>
<evidence type="ECO:0000313" key="2">
    <source>
        <dbReference type="Proteomes" id="UP001060215"/>
    </source>
</evidence>
<organism evidence="1 2">
    <name type="scientific">Camellia lanceoleosa</name>
    <dbReference type="NCBI Taxonomy" id="1840588"/>
    <lineage>
        <taxon>Eukaryota</taxon>
        <taxon>Viridiplantae</taxon>
        <taxon>Streptophyta</taxon>
        <taxon>Embryophyta</taxon>
        <taxon>Tracheophyta</taxon>
        <taxon>Spermatophyta</taxon>
        <taxon>Magnoliopsida</taxon>
        <taxon>eudicotyledons</taxon>
        <taxon>Gunneridae</taxon>
        <taxon>Pentapetalae</taxon>
        <taxon>asterids</taxon>
        <taxon>Ericales</taxon>
        <taxon>Theaceae</taxon>
        <taxon>Camellia</taxon>
    </lineage>
</organism>
<dbReference type="EMBL" id="CM045772">
    <property type="protein sequence ID" value="KAI7986137.1"/>
    <property type="molecule type" value="Genomic_DNA"/>
</dbReference>
<accession>A0ACC0FDF5</accession>
<proteinExistence type="predicted"/>
<comment type="caution">
    <text evidence="1">The sequence shown here is derived from an EMBL/GenBank/DDBJ whole genome shotgun (WGS) entry which is preliminary data.</text>
</comment>
<sequence length="562" mass="64559">MDSVFLSRENVDADHADSSTVQHMIRVLNSKPQHVKPKDADSASFSRLQHMKKIKPGHTIFKVPQSIKKLELDAFVPHIVSIGPYHWHEQHLKDMETYKSILLDHVLTRAGKELETLRKKMSKFEEATRKHYDQPCEHIEHKDFVDMMLRDACFILELFCVKAGWNNPSGWLHMKGFMPFIKRDLLMLENQLPLFVLQEMFTLLDWRKTTPNESIHSLAIKFFDQLNRPPPPPAEEADRPSPPPPPKPEHLKNRPPAAAEENRSPPPPENSPPPPPHSENRPPPPPPQPPHPKNKPSASPRPPPRPPPPPPPPPLHLLDIVHQSLRPSPSDKPNTHWTCTIGNCLISSPISLPCFSITICVQDSERERVSSDPPDKHSVTSLRSTGIGFEENKNWKKLTDIQFDHKNGMLLIPRLHINGSTKSILLNLMVFEQGSPYCGRYITSYTSFMDGLVDSPKDALYLIEKRIIYHELGSEEDVATLFNNLRREIYFKYEPDDYYLYDVSQKLNKHYEQKWRSWIATLKHEYLKDPWKTVSLFAAALLIILTAAQTAYTVVGYHFPRP</sequence>
<evidence type="ECO:0000313" key="1">
    <source>
        <dbReference type="EMBL" id="KAI7986137.1"/>
    </source>
</evidence>
<name>A0ACC0FDF5_9ERIC</name>
<keyword evidence="2" id="KW-1185">Reference proteome</keyword>